<gene>
    <name evidence="3" type="ORF">ANN_13822</name>
</gene>
<organism evidence="3 4">
    <name type="scientific">Periplaneta americana</name>
    <name type="common">American cockroach</name>
    <name type="synonym">Blatta americana</name>
    <dbReference type="NCBI Taxonomy" id="6978"/>
    <lineage>
        <taxon>Eukaryota</taxon>
        <taxon>Metazoa</taxon>
        <taxon>Ecdysozoa</taxon>
        <taxon>Arthropoda</taxon>
        <taxon>Hexapoda</taxon>
        <taxon>Insecta</taxon>
        <taxon>Pterygota</taxon>
        <taxon>Neoptera</taxon>
        <taxon>Polyneoptera</taxon>
        <taxon>Dictyoptera</taxon>
        <taxon>Blattodea</taxon>
        <taxon>Blattoidea</taxon>
        <taxon>Blattidae</taxon>
        <taxon>Blattinae</taxon>
        <taxon>Periplaneta</taxon>
    </lineage>
</organism>
<accession>A0ABQ8SVL1</accession>
<dbReference type="InterPro" id="IPR009057">
    <property type="entry name" value="Homeodomain-like_sf"/>
</dbReference>
<evidence type="ECO:0000259" key="2">
    <source>
        <dbReference type="Pfam" id="PF01498"/>
    </source>
</evidence>
<feature type="domain" description="Transposase Tc1-like" evidence="2">
    <location>
        <begin position="57"/>
        <end position="121"/>
    </location>
</feature>
<evidence type="ECO:0000313" key="3">
    <source>
        <dbReference type="EMBL" id="KAJ4437883.1"/>
    </source>
</evidence>
<keyword evidence="4" id="KW-1185">Reference proteome</keyword>
<proteinExistence type="predicted"/>
<dbReference type="InterPro" id="IPR036397">
    <property type="entry name" value="RNaseH_sf"/>
</dbReference>
<protein>
    <recommendedName>
        <fullName evidence="2">Transposase Tc1-like domain-containing protein</fullName>
    </recommendedName>
</protein>
<dbReference type="Proteomes" id="UP001148838">
    <property type="component" value="Unassembled WGS sequence"/>
</dbReference>
<evidence type="ECO:0000256" key="1">
    <source>
        <dbReference type="ARBA" id="ARBA00004123"/>
    </source>
</evidence>
<reference evidence="3 4" key="1">
    <citation type="journal article" date="2022" name="Allergy">
        <title>Genome assembly and annotation of Periplaneta americana reveal a comprehensive cockroach allergen profile.</title>
        <authorList>
            <person name="Wang L."/>
            <person name="Xiong Q."/>
            <person name="Saelim N."/>
            <person name="Wang L."/>
            <person name="Nong W."/>
            <person name="Wan A.T."/>
            <person name="Shi M."/>
            <person name="Liu X."/>
            <person name="Cao Q."/>
            <person name="Hui J.H.L."/>
            <person name="Sookrung N."/>
            <person name="Leung T.F."/>
            <person name="Tungtrongchitr A."/>
            <person name="Tsui S.K.W."/>
        </authorList>
    </citation>
    <scope>NUCLEOTIDE SEQUENCE [LARGE SCALE GENOMIC DNA]</scope>
    <source>
        <strain evidence="3">PWHHKU_190912</strain>
    </source>
</reference>
<dbReference type="Gene3D" id="3.30.420.10">
    <property type="entry name" value="Ribonuclease H-like superfamily/Ribonuclease H"/>
    <property type="match status" value="2"/>
</dbReference>
<comment type="subcellular location">
    <subcellularLocation>
        <location evidence="1">Nucleus</location>
    </subcellularLocation>
</comment>
<dbReference type="InterPro" id="IPR002492">
    <property type="entry name" value="Transposase_Tc1-like"/>
</dbReference>
<sequence>MLIMALFIKVSDKMRHLNEFEMYHALLLLRQVQLLRQVARVLEVSPSVVSRLRNRHRETAYKSCKNLQNDLYRVFGIRFSDQTIRNRLRKENIRPKRPVRKQLLTNEHKTARLTFAENHADWNLNHWQSVLLSDESRYRLTRCDDRLRVWERPGERFSVGAIQEIDRFVGGSIMVWAGIMYNNRTDLVIVVAVRKIRNRYQAPQILQELGDTLKEEWENIPQEEIQNLIGSMPRRCQAVIECRGGHTRY</sequence>
<dbReference type="Pfam" id="PF01498">
    <property type="entry name" value="HTH_Tnp_Tc3_2"/>
    <property type="match status" value="1"/>
</dbReference>
<dbReference type="SUPFAM" id="SSF46689">
    <property type="entry name" value="Homeodomain-like"/>
    <property type="match status" value="1"/>
</dbReference>
<evidence type="ECO:0000313" key="4">
    <source>
        <dbReference type="Proteomes" id="UP001148838"/>
    </source>
</evidence>
<dbReference type="EMBL" id="JAJSOF020000019">
    <property type="protein sequence ID" value="KAJ4437883.1"/>
    <property type="molecule type" value="Genomic_DNA"/>
</dbReference>
<name>A0ABQ8SVL1_PERAM</name>
<comment type="caution">
    <text evidence="3">The sequence shown here is derived from an EMBL/GenBank/DDBJ whole genome shotgun (WGS) entry which is preliminary data.</text>
</comment>